<dbReference type="EMBL" id="LR796766">
    <property type="protein sequence ID" value="CAB4164816.1"/>
    <property type="molecule type" value="Genomic_DNA"/>
</dbReference>
<sequence>MEFLLGVITTALVLFLFAVFAVNKRNKREPFFLIRYSQSHIHRILAPILPQVDQITKSTPKNNQSTKYLKSVNIRILIVDGKAYWTKNNVFYVSEIIDGNVDKINAKVVDTMGMSKVELDKMLFIIDQLRKGE</sequence>
<accession>A0A6J5P4B5</accession>
<reference evidence="1" key="1">
    <citation type="submission" date="2020-04" db="EMBL/GenBank/DDBJ databases">
        <authorList>
            <person name="Chiriac C."/>
            <person name="Salcher M."/>
            <person name="Ghai R."/>
            <person name="Kavagutti S V."/>
        </authorList>
    </citation>
    <scope>NUCLEOTIDE SEQUENCE</scope>
</reference>
<organism evidence="1">
    <name type="scientific">uncultured Caudovirales phage</name>
    <dbReference type="NCBI Taxonomy" id="2100421"/>
    <lineage>
        <taxon>Viruses</taxon>
        <taxon>Duplodnaviria</taxon>
        <taxon>Heunggongvirae</taxon>
        <taxon>Uroviricota</taxon>
        <taxon>Caudoviricetes</taxon>
        <taxon>Peduoviridae</taxon>
        <taxon>Maltschvirus</taxon>
        <taxon>Maltschvirus maltsch</taxon>
    </lineage>
</organism>
<name>A0A6J5P4B5_9CAUD</name>
<gene>
    <name evidence="1" type="ORF">UFOVP828_135</name>
</gene>
<protein>
    <submittedName>
        <fullName evidence="1">Uncharacterized protein</fullName>
    </submittedName>
</protein>
<proteinExistence type="predicted"/>
<evidence type="ECO:0000313" key="1">
    <source>
        <dbReference type="EMBL" id="CAB4164816.1"/>
    </source>
</evidence>